<keyword evidence="2" id="KW-0238">DNA-binding</keyword>
<keyword evidence="3" id="KW-0804">Transcription</keyword>
<dbReference type="SMART" id="SM00530">
    <property type="entry name" value="HTH_XRE"/>
    <property type="match status" value="1"/>
</dbReference>
<dbReference type="InterPro" id="IPR014710">
    <property type="entry name" value="RmlC-like_jellyroll"/>
</dbReference>
<evidence type="ECO:0000259" key="4">
    <source>
        <dbReference type="PROSITE" id="PS50943"/>
    </source>
</evidence>
<dbReference type="PANTHER" id="PTHR46797">
    <property type="entry name" value="HTH-TYPE TRANSCRIPTIONAL REGULATOR"/>
    <property type="match status" value="1"/>
</dbReference>
<reference evidence="5 6" key="1">
    <citation type="submission" date="2011-08" db="EMBL/GenBank/DDBJ databases">
        <title>The Genome Sequence of Clostridium hathewayi WAL-18680.</title>
        <authorList>
            <consortium name="The Broad Institute Genome Sequencing Platform"/>
            <person name="Earl A."/>
            <person name="Ward D."/>
            <person name="Feldgarden M."/>
            <person name="Gevers D."/>
            <person name="Finegold S.M."/>
            <person name="Summanen P.H."/>
            <person name="Molitoris D.R."/>
            <person name="Song M."/>
            <person name="Daigneault M."/>
            <person name="Allen-Vercoe E."/>
            <person name="Young S.K."/>
            <person name="Zeng Q."/>
            <person name="Gargeya S."/>
            <person name="Fitzgerald M."/>
            <person name="Haas B."/>
            <person name="Abouelleil A."/>
            <person name="Alvarado L."/>
            <person name="Arachchi H.M."/>
            <person name="Berlin A."/>
            <person name="Brown A."/>
            <person name="Chapman S.B."/>
            <person name="Chen Z."/>
            <person name="Dunbar C."/>
            <person name="Freedman E."/>
            <person name="Gearin G."/>
            <person name="Gellesch M."/>
            <person name="Goldberg J."/>
            <person name="Griggs A."/>
            <person name="Gujja S."/>
            <person name="Heiman D."/>
            <person name="Howarth C."/>
            <person name="Larson L."/>
            <person name="Lui A."/>
            <person name="MacDonald P.J.P."/>
            <person name="Montmayeur A."/>
            <person name="Murphy C."/>
            <person name="Neiman D."/>
            <person name="Pearson M."/>
            <person name="Priest M."/>
            <person name="Roberts A."/>
            <person name="Saif S."/>
            <person name="Shea T."/>
            <person name="Shenoy N."/>
            <person name="Sisk P."/>
            <person name="Stolte C."/>
            <person name="Sykes S."/>
            <person name="Wortman J."/>
            <person name="Nusbaum C."/>
            <person name="Birren B."/>
        </authorList>
    </citation>
    <scope>NUCLEOTIDE SEQUENCE [LARGE SCALE GENOMIC DNA]</scope>
    <source>
        <strain evidence="5 6">WAL-18680</strain>
    </source>
</reference>
<dbReference type="PATRIC" id="fig|742737.3.peg.3908"/>
<dbReference type="HOGENOM" id="CLU_085376_5_0_9"/>
<dbReference type="AlphaFoldDB" id="G5IK96"/>
<dbReference type="Pfam" id="PF07883">
    <property type="entry name" value="Cupin_2"/>
    <property type="match status" value="1"/>
</dbReference>
<dbReference type="InterPro" id="IPR010982">
    <property type="entry name" value="Lambda_DNA-bd_dom_sf"/>
</dbReference>
<dbReference type="RefSeq" id="WP_006781915.1">
    <property type="nucleotide sequence ID" value="NZ_CP040506.1"/>
</dbReference>
<name>G5IK96_9FIRM</name>
<dbReference type="Gene3D" id="2.60.120.10">
    <property type="entry name" value="Jelly Rolls"/>
    <property type="match status" value="1"/>
</dbReference>
<dbReference type="InterPro" id="IPR011051">
    <property type="entry name" value="RmlC_Cupin_sf"/>
</dbReference>
<dbReference type="Gene3D" id="1.10.260.40">
    <property type="entry name" value="lambda repressor-like DNA-binding domains"/>
    <property type="match status" value="1"/>
</dbReference>
<evidence type="ECO:0000313" key="5">
    <source>
        <dbReference type="EMBL" id="EHI58160.1"/>
    </source>
</evidence>
<dbReference type="CDD" id="cd00093">
    <property type="entry name" value="HTH_XRE"/>
    <property type="match status" value="1"/>
</dbReference>
<keyword evidence="1" id="KW-0805">Transcription regulation</keyword>
<sequence length="183" mass="20898">MDTMNLIVAKNVKRLREEHKLSMEELAKLSGVSKSMLAQIERGEGNPTLSTLWKISNGMKVPFDALTVRPKSPYEIVRKSEIQPLLEDDGKVKNYPLFPDDENRRFAVYYLELDVGSYWESEPHLRGTAEFITVAAGRIEIYADGQRFGVGKDESIRFKADTVHSYKNIGEETAILHMILFYP</sequence>
<dbReference type="PROSITE" id="PS50943">
    <property type="entry name" value="HTH_CROC1"/>
    <property type="match status" value="1"/>
</dbReference>
<evidence type="ECO:0000256" key="3">
    <source>
        <dbReference type="ARBA" id="ARBA00023163"/>
    </source>
</evidence>
<evidence type="ECO:0000256" key="2">
    <source>
        <dbReference type="ARBA" id="ARBA00023125"/>
    </source>
</evidence>
<dbReference type="GO" id="GO:0003700">
    <property type="term" value="F:DNA-binding transcription factor activity"/>
    <property type="evidence" value="ECO:0007669"/>
    <property type="project" value="TreeGrafter"/>
</dbReference>
<dbReference type="InterPro" id="IPR013096">
    <property type="entry name" value="Cupin_2"/>
</dbReference>
<dbReference type="PANTHER" id="PTHR46797:SF23">
    <property type="entry name" value="HTH-TYPE TRANSCRIPTIONAL REGULATOR SUTR"/>
    <property type="match status" value="1"/>
</dbReference>
<dbReference type="InterPro" id="IPR050807">
    <property type="entry name" value="TransReg_Diox_bact_type"/>
</dbReference>
<feature type="domain" description="HTH cro/C1-type" evidence="4">
    <location>
        <begin position="12"/>
        <end position="66"/>
    </location>
</feature>
<evidence type="ECO:0000313" key="6">
    <source>
        <dbReference type="Proteomes" id="UP000005384"/>
    </source>
</evidence>
<gene>
    <name evidence="5" type="ORF">HMPREF9473_03924</name>
</gene>
<dbReference type="CDD" id="cd02209">
    <property type="entry name" value="cupin_XRE_C"/>
    <property type="match status" value="1"/>
</dbReference>
<dbReference type="EMBL" id="ADLN01000107">
    <property type="protein sequence ID" value="EHI58160.1"/>
    <property type="molecule type" value="Genomic_DNA"/>
</dbReference>
<dbReference type="Proteomes" id="UP000005384">
    <property type="component" value="Unassembled WGS sequence"/>
</dbReference>
<evidence type="ECO:0000256" key="1">
    <source>
        <dbReference type="ARBA" id="ARBA00023015"/>
    </source>
</evidence>
<organism evidence="5 6">
    <name type="scientific">Hungatella hathewayi WAL-18680</name>
    <dbReference type="NCBI Taxonomy" id="742737"/>
    <lineage>
        <taxon>Bacteria</taxon>
        <taxon>Bacillati</taxon>
        <taxon>Bacillota</taxon>
        <taxon>Clostridia</taxon>
        <taxon>Lachnospirales</taxon>
        <taxon>Lachnospiraceae</taxon>
        <taxon>Hungatella</taxon>
    </lineage>
</organism>
<dbReference type="GO" id="GO:0005829">
    <property type="term" value="C:cytosol"/>
    <property type="evidence" value="ECO:0007669"/>
    <property type="project" value="TreeGrafter"/>
</dbReference>
<proteinExistence type="predicted"/>
<dbReference type="SUPFAM" id="SSF51182">
    <property type="entry name" value="RmlC-like cupins"/>
    <property type="match status" value="1"/>
</dbReference>
<accession>G5IK96</accession>
<dbReference type="SUPFAM" id="SSF47413">
    <property type="entry name" value="lambda repressor-like DNA-binding domains"/>
    <property type="match status" value="1"/>
</dbReference>
<dbReference type="GO" id="GO:0003677">
    <property type="term" value="F:DNA binding"/>
    <property type="evidence" value="ECO:0007669"/>
    <property type="project" value="UniProtKB-KW"/>
</dbReference>
<protein>
    <recommendedName>
        <fullName evidence="4">HTH cro/C1-type domain-containing protein</fullName>
    </recommendedName>
</protein>
<comment type="caution">
    <text evidence="5">The sequence shown here is derived from an EMBL/GenBank/DDBJ whole genome shotgun (WGS) entry which is preliminary data.</text>
</comment>
<dbReference type="Pfam" id="PF01381">
    <property type="entry name" value="HTH_3"/>
    <property type="match status" value="1"/>
</dbReference>
<dbReference type="OrthoDB" id="9781521at2"/>
<dbReference type="InterPro" id="IPR001387">
    <property type="entry name" value="Cro/C1-type_HTH"/>
</dbReference>
<keyword evidence="6" id="KW-1185">Reference proteome</keyword>